<name>A0A2Z5UWL7_9COXI</name>
<dbReference type="EMBL" id="AP018005">
    <property type="protein sequence ID" value="BBB15844.1"/>
    <property type="molecule type" value="Genomic_DNA"/>
</dbReference>
<accession>A0A2Z5UWL7</accession>
<evidence type="ECO:0000313" key="1">
    <source>
        <dbReference type="EMBL" id="BBB15844.1"/>
    </source>
</evidence>
<gene>
    <name evidence="1" type="ORF">RVIR1_13990</name>
</gene>
<dbReference type="OrthoDB" id="1551064at2"/>
<dbReference type="KEGG" id="rvi:RVIR1_13990"/>
<dbReference type="InterPro" id="IPR035335">
    <property type="entry name" value="DUF5397"/>
</dbReference>
<dbReference type="AlphaFoldDB" id="A0A2Z5UWL7"/>
<keyword evidence="2" id="KW-1185">Reference proteome</keyword>
<sequence length="71" mass="8357">MLRQLNISTYKISPEQVKNTFRRFGPYGPVYQVIGISRESNEGEILMNIHIFETKENLEYPFSHILNDPLE</sequence>
<reference evidence="1 2" key="1">
    <citation type="submission" date="2017-03" db="EMBL/GenBank/DDBJ databases">
        <title>The genome sequence of Candidatus Rickettsiella viridis.</title>
        <authorList>
            <person name="Nikoh N."/>
            <person name="Tsuchida T."/>
            <person name="Yamaguchi K."/>
            <person name="Maeda T."/>
            <person name="Shigenobu S."/>
            <person name="Fukatsu T."/>
        </authorList>
    </citation>
    <scope>NUCLEOTIDE SEQUENCE [LARGE SCALE GENOMIC DNA]</scope>
    <source>
        <strain evidence="1 2">Ap-RA04</strain>
    </source>
</reference>
<evidence type="ECO:0000313" key="2">
    <source>
        <dbReference type="Proteomes" id="UP000282483"/>
    </source>
</evidence>
<protein>
    <submittedName>
        <fullName evidence="1">Uncharacterized protein</fullName>
    </submittedName>
</protein>
<organism evidence="1 2">
    <name type="scientific">Candidatus Rickettsiella viridis</name>
    <dbReference type="NCBI Taxonomy" id="676208"/>
    <lineage>
        <taxon>Bacteria</taxon>
        <taxon>Pseudomonadati</taxon>
        <taxon>Pseudomonadota</taxon>
        <taxon>Gammaproteobacteria</taxon>
        <taxon>Legionellales</taxon>
        <taxon>Coxiellaceae</taxon>
        <taxon>Rickettsiella</taxon>
    </lineage>
</organism>
<dbReference type="RefSeq" id="WP_126323374.1">
    <property type="nucleotide sequence ID" value="NZ_AP018005.1"/>
</dbReference>
<dbReference type="Proteomes" id="UP000282483">
    <property type="component" value="Chromosome"/>
</dbReference>
<proteinExistence type="predicted"/>
<dbReference type="Pfam" id="PF17375">
    <property type="entry name" value="DUF5397"/>
    <property type="match status" value="1"/>
</dbReference>